<feature type="region of interest" description="Disordered" evidence="14">
    <location>
        <begin position="486"/>
        <end position="553"/>
    </location>
</feature>
<evidence type="ECO:0000256" key="9">
    <source>
        <dbReference type="ARBA" id="ARBA00024760"/>
    </source>
</evidence>
<keyword evidence="18" id="KW-1185">Reference proteome</keyword>
<feature type="region of interest" description="Disordered" evidence="14">
    <location>
        <begin position="250"/>
        <end position="272"/>
    </location>
</feature>
<keyword evidence="8 11" id="KW-0539">Nucleus</keyword>
<reference evidence="17" key="1">
    <citation type="submission" date="2025-08" db="UniProtKB">
        <authorList>
            <consortium name="Ensembl"/>
        </authorList>
    </citation>
    <scope>IDENTIFICATION</scope>
</reference>
<protein>
    <recommendedName>
        <fullName evidence="13">POU domain protein</fullName>
    </recommendedName>
</protein>
<dbReference type="FunFam" id="1.10.260.40:FF:000001">
    <property type="entry name" value="POU domain protein"/>
    <property type="match status" value="1"/>
</dbReference>
<keyword evidence="5 11" id="KW-0371">Homeobox</keyword>
<evidence type="ECO:0000313" key="18">
    <source>
        <dbReference type="Proteomes" id="UP000694415"/>
    </source>
</evidence>
<dbReference type="AlphaFoldDB" id="A0A8C6HEJ9"/>
<sequence length="734" mass="75919">MLVTVVEYFTSFECTLFNSYFACFPGTQTNGLDFQKQPVPVGGAISTAQAQAFLGHLHQSKSSEESGDSQQSSQPSSQPPSVQSAIPQTQLMLAGGQITGLTLTPAQQQLLLQQAQAQAQLLAAAVQQHSASQQHSAAGATISASAATPMTQIPLSQPIQIAQDLQQLQQLQQQNLNLQQFVLVHPTTNLQPAQFIISQTPQGQQGLLQAQNLLTQLPQQSQANLLQPQPSITLTSQPTTPTRTIAAASVQTLPQSQSTPKRIDTPSLEEPSDLEELEQFAKTFKQRRIKLGFTQGDVGLAMGKLYGNDFSQTTISRFEALNLSFKNMCKLKPLLEKWLNDAENLSSDSTASSPSALNSPGLGAEGLNRRRKKRTSIETNIRVALEKSFMENQKPTSEDITLIAEQLNMEKEVIRVWFCNRRQKEKRINPPSSGGTSSSPIKAIFPSPASLVATTPSLVTSSTATTLTVNPVLPLTSAAVTNLSLTGTTDSTSNNNTATVISTAPPASSAVTPPSLSPSPSASASTSEASSASETNTTQTTSTPLPSPLGASQVMVTTPGLQTAAAALQGAAQLPANASLAAMAAAAGLSPGLMAPSQFAAGGALLSLSPGTLGSALSPALMSNSTLATIQALASSGSLPITSLDATGNLVFANAGGAPNIVTAPLFLNPQNLSLLTSNPVSLVSAAAASTGNSAPTASLHASSTSTESIQSSLFTVASASGPASTTTAASKAQ</sequence>
<dbReference type="GO" id="GO:0000981">
    <property type="term" value="F:DNA-binding transcription factor activity, RNA polymerase II-specific"/>
    <property type="evidence" value="ECO:0007669"/>
    <property type="project" value="InterPro"/>
</dbReference>
<evidence type="ECO:0000313" key="17">
    <source>
        <dbReference type="Ensembl" id="ENSMSIP00000020179.1"/>
    </source>
</evidence>
<dbReference type="PROSITE" id="PS00465">
    <property type="entry name" value="POU_2"/>
    <property type="match status" value="1"/>
</dbReference>
<dbReference type="PROSITE" id="PS51179">
    <property type="entry name" value="POU_3"/>
    <property type="match status" value="1"/>
</dbReference>
<dbReference type="SUPFAM" id="SSF46689">
    <property type="entry name" value="Homeodomain-like"/>
    <property type="match status" value="1"/>
</dbReference>
<evidence type="ECO:0000256" key="4">
    <source>
        <dbReference type="ARBA" id="ARBA00023125"/>
    </source>
</evidence>
<dbReference type="SUPFAM" id="SSF47413">
    <property type="entry name" value="lambda repressor-like DNA-binding domains"/>
    <property type="match status" value="1"/>
</dbReference>
<dbReference type="FunFam" id="1.10.10.60:FF:000005">
    <property type="entry name" value="POU domain protein"/>
    <property type="match status" value="1"/>
</dbReference>
<dbReference type="PROSITE" id="PS50071">
    <property type="entry name" value="HOMEOBOX_2"/>
    <property type="match status" value="1"/>
</dbReference>
<dbReference type="PANTHER" id="PTHR11636">
    <property type="entry name" value="POU DOMAIN"/>
    <property type="match status" value="1"/>
</dbReference>
<feature type="region of interest" description="Disordered" evidence="14">
    <location>
        <begin position="345"/>
        <end position="373"/>
    </location>
</feature>
<dbReference type="SMART" id="SM00389">
    <property type="entry name" value="HOX"/>
    <property type="match status" value="1"/>
</dbReference>
<feature type="domain" description="Homeobox" evidence="15">
    <location>
        <begin position="368"/>
        <end position="428"/>
    </location>
</feature>
<dbReference type="InterPro" id="IPR009057">
    <property type="entry name" value="Homeodomain-like_sf"/>
</dbReference>
<evidence type="ECO:0000256" key="3">
    <source>
        <dbReference type="ARBA" id="ARBA00023015"/>
    </source>
</evidence>
<dbReference type="InterPro" id="IPR000972">
    <property type="entry name" value="TF_octamer"/>
</dbReference>
<comment type="similarity">
    <text evidence="2">Belongs to the POU transcription factor family. Class-2 subfamily.</text>
</comment>
<dbReference type="GO" id="GO:0005634">
    <property type="term" value="C:nucleus"/>
    <property type="evidence" value="ECO:0007669"/>
    <property type="project" value="UniProtKB-SubCell"/>
</dbReference>
<evidence type="ECO:0000256" key="1">
    <source>
        <dbReference type="ARBA" id="ARBA00004123"/>
    </source>
</evidence>
<feature type="region of interest" description="Disordered" evidence="14">
    <location>
        <begin position="58"/>
        <end position="85"/>
    </location>
</feature>
<dbReference type="InterPro" id="IPR013847">
    <property type="entry name" value="POU"/>
</dbReference>
<dbReference type="PRINTS" id="PR00028">
    <property type="entry name" value="POUDOMAIN"/>
</dbReference>
<dbReference type="Pfam" id="PF19536">
    <property type="entry name" value="POU2F1_C"/>
    <property type="match status" value="1"/>
</dbReference>
<dbReference type="CDD" id="cd00086">
    <property type="entry name" value="homeodomain"/>
    <property type="match status" value="1"/>
</dbReference>
<dbReference type="Ensembl" id="ENSMSIT00000025473.1">
    <property type="protein sequence ID" value="ENSMSIP00000020179.1"/>
    <property type="gene ID" value="ENSMSIG00000015416.1"/>
</dbReference>
<dbReference type="InterPro" id="IPR050255">
    <property type="entry name" value="POU_domain_TF"/>
</dbReference>
<dbReference type="GO" id="GO:0000978">
    <property type="term" value="F:RNA polymerase II cis-regulatory region sequence-specific DNA binding"/>
    <property type="evidence" value="ECO:0007669"/>
    <property type="project" value="TreeGrafter"/>
</dbReference>
<evidence type="ECO:0000259" key="16">
    <source>
        <dbReference type="PROSITE" id="PS51179"/>
    </source>
</evidence>
<comment type="subunit">
    <text evidence="10">Interacts with POU2AF1; the interaction increases POU2F1 transactivation activity. Interacts with NR3C1, AR, PGR and HCFC1.</text>
</comment>
<evidence type="ECO:0000256" key="5">
    <source>
        <dbReference type="ARBA" id="ARBA00023155"/>
    </source>
</evidence>
<dbReference type="InterPro" id="IPR001356">
    <property type="entry name" value="HD"/>
</dbReference>
<dbReference type="PROSITE" id="PS00027">
    <property type="entry name" value="HOMEOBOX_1"/>
    <property type="match status" value="1"/>
</dbReference>
<evidence type="ECO:0000256" key="6">
    <source>
        <dbReference type="ARBA" id="ARBA00023159"/>
    </source>
</evidence>
<feature type="compositionally biased region" description="Polar residues" evidence="14">
    <location>
        <begin position="250"/>
        <end position="260"/>
    </location>
</feature>
<keyword evidence="7 13" id="KW-0804">Transcription</keyword>
<feature type="compositionally biased region" description="Low complexity" evidence="14">
    <location>
        <begin position="68"/>
        <end position="85"/>
    </location>
</feature>
<dbReference type="Gene3D" id="1.10.10.60">
    <property type="entry name" value="Homeodomain-like"/>
    <property type="match status" value="1"/>
</dbReference>
<evidence type="ECO:0000256" key="10">
    <source>
        <dbReference type="ARBA" id="ARBA00046969"/>
    </source>
</evidence>
<evidence type="ECO:0000259" key="15">
    <source>
        <dbReference type="PROSITE" id="PS50071"/>
    </source>
</evidence>
<dbReference type="Proteomes" id="UP000694415">
    <property type="component" value="Unplaced"/>
</dbReference>
<reference evidence="17" key="2">
    <citation type="submission" date="2025-09" db="UniProtKB">
        <authorList>
            <consortium name="Ensembl"/>
        </authorList>
    </citation>
    <scope>IDENTIFICATION</scope>
</reference>
<proteinExistence type="inferred from homology"/>
<evidence type="ECO:0000256" key="11">
    <source>
        <dbReference type="PROSITE-ProRule" id="PRU00108"/>
    </source>
</evidence>
<dbReference type="PANTHER" id="PTHR11636:SF47">
    <property type="entry name" value="POU DOMAIN, CLASS 2, TRANSCRIPTION FACTOR 1"/>
    <property type="match status" value="1"/>
</dbReference>
<evidence type="ECO:0000256" key="7">
    <source>
        <dbReference type="ARBA" id="ARBA00023163"/>
    </source>
</evidence>
<organism evidence="17 18">
    <name type="scientific">Mus spicilegus</name>
    <name type="common">Mound-building mouse</name>
    <dbReference type="NCBI Taxonomy" id="10103"/>
    <lineage>
        <taxon>Eukaryota</taxon>
        <taxon>Metazoa</taxon>
        <taxon>Chordata</taxon>
        <taxon>Craniata</taxon>
        <taxon>Vertebrata</taxon>
        <taxon>Euteleostomi</taxon>
        <taxon>Mammalia</taxon>
        <taxon>Eutheria</taxon>
        <taxon>Euarchontoglires</taxon>
        <taxon>Glires</taxon>
        <taxon>Rodentia</taxon>
        <taxon>Myomorpha</taxon>
        <taxon>Muroidea</taxon>
        <taxon>Muridae</taxon>
        <taxon>Murinae</taxon>
        <taxon>Mus</taxon>
        <taxon>Mus</taxon>
    </lineage>
</organism>
<keyword evidence="3" id="KW-0805">Transcription regulation</keyword>
<dbReference type="InterPro" id="IPR017970">
    <property type="entry name" value="Homeobox_CS"/>
</dbReference>
<dbReference type="Pfam" id="PF00046">
    <property type="entry name" value="Homeodomain"/>
    <property type="match status" value="1"/>
</dbReference>
<dbReference type="GeneTree" id="ENSGT00940000157831"/>
<comment type="function">
    <text evidence="9">Transcription factor that binds to the octamer motif (5'-ATTTGCAT-3') and activates the promoters of the genes for some small nuclear RNAs (snRNA) and of genes such as those for histone H2B and immunoglobulins. Modulates transcription transactivation by NR3C1, AR and PGR.</text>
</comment>
<evidence type="ECO:0000256" key="8">
    <source>
        <dbReference type="ARBA" id="ARBA00023242"/>
    </source>
</evidence>
<feature type="domain" description="POU-specific" evidence="16">
    <location>
        <begin position="269"/>
        <end position="343"/>
    </location>
</feature>
<dbReference type="Pfam" id="PF00157">
    <property type="entry name" value="Pou"/>
    <property type="match status" value="1"/>
</dbReference>
<name>A0A8C6HEJ9_MUSSI</name>
<dbReference type="Gene3D" id="1.10.260.40">
    <property type="entry name" value="lambda repressor-like DNA-binding domains"/>
    <property type="match status" value="1"/>
</dbReference>
<dbReference type="InterPro" id="IPR045703">
    <property type="entry name" value="POU2F1_C"/>
</dbReference>
<dbReference type="InterPro" id="IPR010982">
    <property type="entry name" value="Lambda_DNA-bd_dom_sf"/>
</dbReference>
<evidence type="ECO:0000256" key="14">
    <source>
        <dbReference type="SAM" id="MobiDB-lite"/>
    </source>
</evidence>
<keyword evidence="4 11" id="KW-0238">DNA-binding</keyword>
<feature type="compositionally biased region" description="Low complexity" evidence="14">
    <location>
        <begin position="345"/>
        <end position="360"/>
    </location>
</feature>
<accession>A0A8C6HEJ9</accession>
<keyword evidence="6" id="KW-0010">Activator</keyword>
<feature type="DNA-binding region" description="Homeobox" evidence="11">
    <location>
        <begin position="370"/>
        <end position="429"/>
    </location>
</feature>
<comment type="subcellular location">
    <subcellularLocation>
        <location evidence="1 11 12">Nucleus</location>
    </subcellularLocation>
</comment>
<evidence type="ECO:0000256" key="2">
    <source>
        <dbReference type="ARBA" id="ARBA00008879"/>
    </source>
</evidence>
<dbReference type="PROSITE" id="PS00035">
    <property type="entry name" value="POU_1"/>
    <property type="match status" value="1"/>
</dbReference>
<evidence type="ECO:0000256" key="13">
    <source>
        <dbReference type="RuleBase" id="RU361194"/>
    </source>
</evidence>
<dbReference type="InterPro" id="IPR000327">
    <property type="entry name" value="POU_dom"/>
</dbReference>
<dbReference type="SMART" id="SM00352">
    <property type="entry name" value="POU"/>
    <property type="match status" value="1"/>
</dbReference>
<evidence type="ECO:0000256" key="12">
    <source>
        <dbReference type="RuleBase" id="RU000682"/>
    </source>
</evidence>
<dbReference type="PRINTS" id="PR00029">
    <property type="entry name" value="OCTAMER"/>
</dbReference>